<dbReference type="RefSeq" id="WP_283755364.1">
    <property type="nucleotide sequence ID" value="NZ_JAQOSP010000119.1"/>
</dbReference>
<dbReference type="SUPFAM" id="SSF52540">
    <property type="entry name" value="P-loop containing nucleoside triphosphate hydrolases"/>
    <property type="match status" value="1"/>
</dbReference>
<keyword evidence="2" id="KW-0605">Phycobilisome</keyword>
<dbReference type="Proteomes" id="UP001235303">
    <property type="component" value="Unassembled WGS sequence"/>
</dbReference>
<comment type="caution">
    <text evidence="4">The sequence shown here is derived from an EMBL/GenBank/DDBJ whole genome shotgun (WGS) entry which is preliminary data.</text>
</comment>
<dbReference type="InterPro" id="IPR011989">
    <property type="entry name" value="ARM-like"/>
</dbReference>
<dbReference type="InterPro" id="IPR004155">
    <property type="entry name" value="PBS_lyase_HEAT"/>
</dbReference>
<sequence length="1785" mass="204468">MDWQEFLIEQADNHFLSPEERETLFKRFPERDRYIKNEAQFTKILNEGISESKYRIGQEAVTKRMQQIYKKFETDYPQLQQANRKLGILYQCLINEYDQNTKPAATLNRCILGLKGNYQDAQQQLSEITQTLQNILNDKTLSIAKVEEGSILLIVESSQTGYEQLKRLIGQEVAGFPVEYAIDEWQDICRRMLIDRKPLTSNTVLGRVYGNRNLIDEDLFVDLALVKPKQSENEKHGQDIDPERGSDLFARQEFEKRFAYGEFLDEVIGKRTEKQMAIIGEPGAGKTTLLQKLAFWLLQQTDDLVIWVDLAELGNQALGEYLEEKWLKEALGQSREEIKADWEQKFKGGAVWLLLDGLDEMSQSDQQALKFRGWVTDARTIVTCRLNLWQANPTQLQGFQTYLTQPFQDEQVQEFIRRWFRGLVESGEADQLAESLWSELQAAEKERIKDLCRNPLRLTLLCSTWKVEDALPETMAELYAGFVESMYEWKDDRFEVTDEEKERLNAALGALAKASLDAETSRFRLTHRLVCEYLGKPKAKGSLCSLALQLGWLNEVGVAAENRREKVYGFYHATFQEYFAALAVADWDYFLPKDHVDCPVEGKRYRIFEKQWKQVILLWLGREDIEANDKLEFVIKLAIFNDGCRKLYRLKSFFIAVEGISQLKDIDMSVPYKQYDQYPLTSVLIEELVGVALWDFDVEPKKWSLYFDFLQNDAREILTRTTRSKVIAILEQKNYLISICYYWNSVLKGKTQSEIEAELKKIFPYPAIADFIANNMPCLEEMGVYLESTGYGWGVDFIFFNFVSFLSGLDPHNQSLVFSLPFLIATTEKPSSRLNAINWLLTIAPDHPALIEGLVKTMVTAVEWRDRDEAAQILGKVNPGNPFIMNWLLELLKANQDENYLWQIAYHLGLIDPGNSQAQTVLLEIIRTTQSEEIRWFLAQYLEKYEPGNPGAIAVLLKIIETANREDIIRQAFESLRKIGKGHPELVASLLKIIETTDNEDIIHQVFWTNEDIIHQVFWTLEEVGKGHPDLVAGLLKIIETVNREDIIRQAFLSLREIGKGHPELVGSLLKIIKTTDNKDIIYQVFLTLEEVGKGHPDLVAGLLKIIETVNREDIISQAFLSLRIIGKGHPDLVASLLKIIETTGDESNCCEAAYCLHTIDPGNPHIIPALIKVIETTDNEDTRYRVAWYLNTIDPGNPHIIPALFKVIETTDNEDTLYDVANYLHTIDPGNPHIIPALVKVIETTDNEDTCCELAGYLHEIDPVNSHVIPALVRVIETTDYEDIAKNAVRTFGKFECGHPEAIRVLSQLIETTKNIVILEELATSLGKIDPGNPQAISTLLKLAETSEDKSPKHYAWAFSKSWKGNNQAIARLLEFLETAENNQTLVFVSEILEKIGKGNYLAISGLMKILQTNANQNICVYAAYSLAEIDPKNYLAIPSLVKIIETNQEEWIQLHIACQLGKIDPSSKLANECLINILQTNDSQQVLKVIEQYLREVDWGSYFGISVVIKLLEISRNKKYEKSTPIYAIFRFDQTFDRICHGSTLAISRLIELIKSDYLEGDYSIYFEYLKKTIANWEQKEMIISSLHSCLSDETYRDNFNLYLECYKLFWDISQDLPYPDFYRAWHHPPTTPHPEITDQTPHNSETTFAPINLAQSLQNQPILILNTQPLANETREREIALTLSELIWDTTCPDQDPPEPATPAELRRHLKQLQRRDLLPHRALLLTDCQHPTPELIAFCEKLTGVIAVAFLTDDPLDAPLKGFPPNQPNLLSAIQTWLEEI</sequence>
<gene>
    <name evidence="4" type="ORF">PMG71_19445</name>
</gene>
<evidence type="ECO:0000256" key="2">
    <source>
        <dbReference type="ARBA" id="ARBA00022738"/>
    </source>
</evidence>
<dbReference type="Pfam" id="PF05729">
    <property type="entry name" value="NACHT"/>
    <property type="match status" value="1"/>
</dbReference>
<protein>
    <submittedName>
        <fullName evidence="4">HEAT repeat domain-containing protein</fullName>
    </submittedName>
</protein>
<dbReference type="Gene3D" id="1.25.10.10">
    <property type="entry name" value="Leucine-rich Repeat Variant"/>
    <property type="match status" value="4"/>
</dbReference>
<dbReference type="Pfam" id="PF22730">
    <property type="entry name" value="NCC-H"/>
    <property type="match status" value="1"/>
</dbReference>
<evidence type="ECO:0000313" key="4">
    <source>
        <dbReference type="EMBL" id="MDJ1171610.1"/>
    </source>
</evidence>
<dbReference type="PROSITE" id="PS50168">
    <property type="entry name" value="DED"/>
    <property type="match status" value="1"/>
</dbReference>
<reference evidence="4 5" key="1">
    <citation type="submission" date="2023-01" db="EMBL/GenBank/DDBJ databases">
        <title>Novel diversity within Roseofilum (Cyanobacteria; Desertifilaceae) from marine benthic mats with descriptions of four novel species.</title>
        <authorList>
            <person name="Wang Y."/>
            <person name="Berthold D.E."/>
            <person name="Hu J."/>
            <person name="Lefler F.W."/>
            <person name="Laughinghouse H.D. IV."/>
        </authorList>
    </citation>
    <scope>NUCLEOTIDE SEQUENCE [LARGE SCALE GENOMIC DNA]</scope>
    <source>
        <strain evidence="4 5">BLCC-M154</strain>
    </source>
</reference>
<dbReference type="InterPro" id="IPR054611">
    <property type="entry name" value="NCAB"/>
</dbReference>
<keyword evidence="5" id="KW-1185">Reference proteome</keyword>
<dbReference type="SUPFAM" id="SSF48371">
    <property type="entry name" value="ARM repeat"/>
    <property type="match status" value="1"/>
</dbReference>
<dbReference type="Gene3D" id="3.40.50.300">
    <property type="entry name" value="P-loop containing nucleotide triphosphate hydrolases"/>
    <property type="match status" value="1"/>
</dbReference>
<dbReference type="InterPro" id="IPR001875">
    <property type="entry name" value="DED_dom"/>
</dbReference>
<dbReference type="InterPro" id="IPR054570">
    <property type="entry name" value="NCC-H_dom"/>
</dbReference>
<evidence type="ECO:0000313" key="5">
    <source>
        <dbReference type="Proteomes" id="UP001235303"/>
    </source>
</evidence>
<dbReference type="InterPro" id="IPR007111">
    <property type="entry name" value="NACHT_NTPase"/>
</dbReference>
<dbReference type="InterPro" id="IPR027417">
    <property type="entry name" value="P-loop_NTPase"/>
</dbReference>
<dbReference type="Pfam" id="PF13646">
    <property type="entry name" value="HEAT_2"/>
    <property type="match status" value="1"/>
</dbReference>
<accession>A0ABT7AXK9</accession>
<evidence type="ECO:0000256" key="1">
    <source>
        <dbReference type="ARBA" id="ARBA00022549"/>
    </source>
</evidence>
<proteinExistence type="predicted"/>
<feature type="domain" description="DED" evidence="3">
    <location>
        <begin position="1030"/>
        <end position="1121"/>
    </location>
</feature>
<keyword evidence="1" id="KW-0042">Antenna complex</keyword>
<dbReference type="PANTHER" id="PTHR46844">
    <property type="entry name" value="SLR5058 PROTEIN"/>
    <property type="match status" value="1"/>
</dbReference>
<dbReference type="EMBL" id="JAQOSP010000119">
    <property type="protein sequence ID" value="MDJ1171610.1"/>
    <property type="molecule type" value="Genomic_DNA"/>
</dbReference>
<evidence type="ECO:0000259" key="3">
    <source>
        <dbReference type="PROSITE" id="PS50168"/>
    </source>
</evidence>
<organism evidence="4 5">
    <name type="scientific">Roseofilum acuticapitatum BLCC-M154</name>
    <dbReference type="NCBI Taxonomy" id="3022444"/>
    <lineage>
        <taxon>Bacteria</taxon>
        <taxon>Bacillati</taxon>
        <taxon>Cyanobacteriota</taxon>
        <taxon>Cyanophyceae</taxon>
        <taxon>Desertifilales</taxon>
        <taxon>Desertifilaceae</taxon>
        <taxon>Roseofilum</taxon>
        <taxon>Roseofilum acuticapitatum</taxon>
    </lineage>
</organism>
<name>A0ABT7AXK9_9CYAN</name>
<dbReference type="SMART" id="SM00567">
    <property type="entry name" value="EZ_HEAT"/>
    <property type="match status" value="6"/>
</dbReference>
<dbReference type="Pfam" id="PF22724">
    <property type="entry name" value="NCAB1"/>
    <property type="match status" value="1"/>
</dbReference>
<dbReference type="InterPro" id="IPR016024">
    <property type="entry name" value="ARM-type_fold"/>
</dbReference>
<dbReference type="PANTHER" id="PTHR46844:SF1">
    <property type="entry name" value="SLR5058 PROTEIN"/>
    <property type="match status" value="1"/>
</dbReference>